<sequence length="646" mass="70103">MPAPDDLTAAAPAGPDATVKPTVSVIVPVHNTRDYLDRCLDSVFGQTLDQHRIEVIAVDDGSTDGSAERLADHARRHPNLTVLRQEASGGAGKPRNTGLDRATGDYVFFLDSDDRLGPEALDRLTRMADRCGSDIVYGRIVGADGRAAPVDLRTTSDKVSVFDSPVYWSLAAYKLFRRSFLETHRLRFVEGRLLAEDLPFGIAALLRADVVSVLADHDCYYLHGREDNSNASRQDIDWCEYLDYIGTVLEDVEAQVPPGAQRDKLMVRHFHGEILMPFGAAYLARDLAGRQRMAAAARPLVERYCTDRVRAALPPGLRLRAHCLRAGLDDALTAVVRADTEGQPDPPHLGDDGRVYAGYPYFRDPERGLPDACYDLTDRVVVRQRLIRRRWAGGVLHLRGTADLHPLGADTVEIVLQRSGAAHRVPARYADGAWQAAVDPATAADGGPLTDGTWGLKIAVTAHGEAGPAGPALRREAWLVPEEGAGDEEFAPRIVGRGPAGPSVAALFLSVPHGHLHLDLDRDGARRPLGDDLRGTADRTRSGRAALAARLTLPGCPVDAELGLVLHDATRSVALRTTVERGAGDHYTVRSLLRSGPPGTWQVVLRVTAGPFRRELPVRAADGRTPLTLTVPGARRSMNPLRRTRG</sequence>
<evidence type="ECO:0000259" key="2">
    <source>
        <dbReference type="Pfam" id="PF22181"/>
    </source>
</evidence>
<evidence type="ECO:0000259" key="1">
    <source>
        <dbReference type="Pfam" id="PF00535"/>
    </source>
</evidence>
<dbReference type="PANTHER" id="PTHR22916">
    <property type="entry name" value="GLYCOSYLTRANSFERASE"/>
    <property type="match status" value="1"/>
</dbReference>
<feature type="domain" description="Glycosyltransferase 2-like" evidence="1">
    <location>
        <begin position="24"/>
        <end position="151"/>
    </location>
</feature>
<reference evidence="3 4" key="1">
    <citation type="submission" date="2019-12" db="EMBL/GenBank/DDBJ databases">
        <title>Whole genome shotgun sequence of Streptomyces caniferus NBRC 15389.</title>
        <authorList>
            <person name="Ichikawa N."/>
            <person name="Kimura A."/>
            <person name="Kitahashi Y."/>
            <person name="Komaki H."/>
            <person name="Tamura T."/>
        </authorList>
    </citation>
    <scope>NUCLEOTIDE SEQUENCE [LARGE SCALE GENOMIC DNA]</scope>
    <source>
        <strain evidence="3 4">NBRC 15389</strain>
    </source>
</reference>
<comment type="caution">
    <text evidence="3">The sequence shown here is derived from an EMBL/GenBank/DDBJ whole genome shotgun (WGS) entry which is preliminary data.</text>
</comment>
<dbReference type="InterPro" id="IPR001173">
    <property type="entry name" value="Glyco_trans_2-like"/>
</dbReference>
<gene>
    <name evidence="3" type="ORF">Scani_65050</name>
</gene>
<dbReference type="Pfam" id="PF22181">
    <property type="entry name" value="TarS_linker"/>
    <property type="match status" value="1"/>
</dbReference>
<dbReference type="InterPro" id="IPR029044">
    <property type="entry name" value="Nucleotide-diphossugar_trans"/>
</dbReference>
<dbReference type="SUPFAM" id="SSF53448">
    <property type="entry name" value="Nucleotide-diphospho-sugar transferases"/>
    <property type="match status" value="1"/>
</dbReference>
<organism evidence="3 4">
    <name type="scientific">Streptomyces caniferus</name>
    <dbReference type="NCBI Taxonomy" id="285557"/>
    <lineage>
        <taxon>Bacteria</taxon>
        <taxon>Bacillati</taxon>
        <taxon>Actinomycetota</taxon>
        <taxon>Actinomycetes</taxon>
        <taxon>Kitasatosporales</taxon>
        <taxon>Streptomycetaceae</taxon>
        <taxon>Streptomyces</taxon>
    </lineage>
</organism>
<protein>
    <submittedName>
        <fullName evidence="3">Uncharacterized protein</fullName>
    </submittedName>
</protein>
<dbReference type="RefSeq" id="WP_159481133.1">
    <property type="nucleotide sequence ID" value="NZ_BAAATH010000038.1"/>
</dbReference>
<name>A0A640SG72_9ACTN</name>
<dbReference type="InterPro" id="IPR054028">
    <property type="entry name" value="TarS/TarP_linker"/>
</dbReference>
<dbReference type="AlphaFoldDB" id="A0A640SG72"/>
<dbReference type="EMBL" id="BLIN01000005">
    <property type="protein sequence ID" value="GFE10237.1"/>
    <property type="molecule type" value="Genomic_DNA"/>
</dbReference>
<dbReference type="Pfam" id="PF00535">
    <property type="entry name" value="Glycos_transf_2"/>
    <property type="match status" value="1"/>
</dbReference>
<dbReference type="OrthoDB" id="2676521at2"/>
<dbReference type="PANTHER" id="PTHR22916:SF3">
    <property type="entry name" value="UDP-GLCNAC:BETAGAL BETA-1,3-N-ACETYLGLUCOSAMINYLTRANSFERASE-LIKE PROTEIN 1"/>
    <property type="match status" value="1"/>
</dbReference>
<evidence type="ECO:0000313" key="4">
    <source>
        <dbReference type="Proteomes" id="UP000435837"/>
    </source>
</evidence>
<dbReference type="Proteomes" id="UP000435837">
    <property type="component" value="Unassembled WGS sequence"/>
</dbReference>
<dbReference type="GO" id="GO:0016758">
    <property type="term" value="F:hexosyltransferase activity"/>
    <property type="evidence" value="ECO:0007669"/>
    <property type="project" value="UniProtKB-ARBA"/>
</dbReference>
<proteinExistence type="predicted"/>
<dbReference type="Gene3D" id="3.90.550.10">
    <property type="entry name" value="Spore Coat Polysaccharide Biosynthesis Protein SpsA, Chain A"/>
    <property type="match status" value="1"/>
</dbReference>
<accession>A0A640SG72</accession>
<evidence type="ECO:0000313" key="3">
    <source>
        <dbReference type="EMBL" id="GFE10237.1"/>
    </source>
</evidence>
<feature type="domain" description="TarS/TarP linker" evidence="2">
    <location>
        <begin position="240"/>
        <end position="335"/>
    </location>
</feature>
<dbReference type="CDD" id="cd00761">
    <property type="entry name" value="Glyco_tranf_GTA_type"/>
    <property type="match status" value="1"/>
</dbReference>